<gene>
    <name evidence="1" type="ORF">J8273_6408</name>
</gene>
<dbReference type="OrthoDB" id="2155169at2759"/>
<dbReference type="EMBL" id="JAHDYR010000053">
    <property type="protein sequence ID" value="KAG9391643.1"/>
    <property type="molecule type" value="Genomic_DNA"/>
</dbReference>
<proteinExistence type="predicted"/>
<sequence>MPVPILNLDVTGMNVQKRKLDEIFEFFVEEPMALFSEFFERLYNEQGYSVAELRGFVDDSLSYLEECDFVITNDAEEQRILAQESSRVDEKRNPLVSEFAKFTNYKPDQRLPSFSAIAGTRPAVDVFDAWAQLLSSELEKDIPTEHLNTFVENMCRWMVDIIDRDDWLVADEASIARIRIFSNAKAILARDDLSQQAQGYGYELLSYQPTQDMVPLLLASTRSWLARRRFRMVLSAPVSEHYKVWRVIDVLPFTEPDPLDIDRLQSRIADTYTRTDIYLMLIKRLYLLIFPNHSVADKTRKVTWWLPFLQRMIRSHPPAWRLIDTLSTNVDTILRQCEREREKSGIASPYWKDLVNLKALLRSGTASSTVDAIDLFSFVPKDSLVSTTIKPADHVPDPEMVPDPTANFNTHRPQQSEVATTAAIEDVVTTLSKPRTEVFEYLPTDTTNKVLCLVDDIWFQLDPNIRRMVGVGSTDPGVDEEVMTARVPGVLRIMRAEIVWTPLVTLMTDERVEDFDAQLVVRYPEVTQWTFGTIHPSQLEPDTALVGAQEVAGSVANFGHNGEPCYVSLFTEDSVFRLFPFHTEEAQGIVDLLTQLSGQPPFTEKAFVTLQMDRNIGRRRIEVNQTLAMYRAPWITHTKDLSSVLQNLTSGQRHQEMSDMERLYHSCRLNESVTKETITQLRRLWRKAQTEPARLKILSIANRLLDRSILRQGDQTFDAFTVWLGSLEGSLDPYKSPQSVRIVHELLKQATRLRSQLMAPISAGEFGELFDDVEEFGKTLDWAELVALDDEAKKAAKMVAGQSRGTSFRNTKLQRIVGRKRLNSLASALGMKGNKGQQSMMGQPGESIVGGSMLASVRR</sequence>
<evidence type="ECO:0000313" key="1">
    <source>
        <dbReference type="EMBL" id="KAG9391643.1"/>
    </source>
</evidence>
<comment type="caution">
    <text evidence="1">The sequence shown here is derived from an EMBL/GenBank/DDBJ whole genome shotgun (WGS) entry which is preliminary data.</text>
</comment>
<name>A0A8J6E044_9EUKA</name>
<dbReference type="AlphaFoldDB" id="A0A8J6E044"/>
<accession>A0A8J6E044</accession>
<reference evidence="1" key="1">
    <citation type="submission" date="2021-05" db="EMBL/GenBank/DDBJ databases">
        <title>A free-living protist that lacks canonical eukaryotic 1 DNA replication and segregation systems.</title>
        <authorList>
            <person name="Salas-Leiva D.E."/>
            <person name="Tromer E.C."/>
            <person name="Curtis B.A."/>
            <person name="Jerlstrom-Hultqvist J."/>
            <person name="Kolisko M."/>
            <person name="Yi Z."/>
            <person name="Salas-Leiva J.S."/>
            <person name="Gallot-Lavallee L."/>
            <person name="Kops G.J.P.L."/>
            <person name="Archibald J.M."/>
            <person name="Simpson A.G.B."/>
            <person name="Roger A.J."/>
        </authorList>
    </citation>
    <scope>NUCLEOTIDE SEQUENCE</scope>
    <source>
        <strain evidence="1">BICM</strain>
    </source>
</reference>
<protein>
    <submittedName>
        <fullName evidence="1">Uncharacterized protein</fullName>
    </submittedName>
</protein>
<keyword evidence="2" id="KW-1185">Reference proteome</keyword>
<dbReference type="Proteomes" id="UP000717585">
    <property type="component" value="Unassembled WGS sequence"/>
</dbReference>
<evidence type="ECO:0000313" key="2">
    <source>
        <dbReference type="Proteomes" id="UP000717585"/>
    </source>
</evidence>
<organism evidence="1 2">
    <name type="scientific">Carpediemonas membranifera</name>
    <dbReference type="NCBI Taxonomy" id="201153"/>
    <lineage>
        <taxon>Eukaryota</taxon>
        <taxon>Metamonada</taxon>
        <taxon>Carpediemonas-like organisms</taxon>
        <taxon>Carpediemonas</taxon>
    </lineage>
</organism>